<comment type="caution">
    <text evidence="1">The sequence shown here is derived from an EMBL/GenBank/DDBJ whole genome shotgun (WGS) entry which is preliminary data.</text>
</comment>
<dbReference type="EMBL" id="BPLQ01001539">
    <property type="protein sequence ID" value="GIX82735.1"/>
    <property type="molecule type" value="Genomic_DNA"/>
</dbReference>
<accession>A0AAV4ND85</accession>
<keyword evidence="2" id="KW-1185">Reference proteome</keyword>
<name>A0AAV4ND85_9ARAC</name>
<dbReference type="Proteomes" id="UP001054837">
    <property type="component" value="Unassembled WGS sequence"/>
</dbReference>
<protein>
    <submittedName>
        <fullName evidence="1">Uncharacterized protein</fullName>
    </submittedName>
</protein>
<reference evidence="1 2" key="1">
    <citation type="submission" date="2021-06" db="EMBL/GenBank/DDBJ databases">
        <title>Caerostris darwini draft genome.</title>
        <authorList>
            <person name="Kono N."/>
            <person name="Arakawa K."/>
        </authorList>
    </citation>
    <scope>NUCLEOTIDE SEQUENCE [LARGE SCALE GENOMIC DNA]</scope>
</reference>
<organism evidence="1 2">
    <name type="scientific">Caerostris darwini</name>
    <dbReference type="NCBI Taxonomy" id="1538125"/>
    <lineage>
        <taxon>Eukaryota</taxon>
        <taxon>Metazoa</taxon>
        <taxon>Ecdysozoa</taxon>
        <taxon>Arthropoda</taxon>
        <taxon>Chelicerata</taxon>
        <taxon>Arachnida</taxon>
        <taxon>Araneae</taxon>
        <taxon>Araneomorphae</taxon>
        <taxon>Entelegynae</taxon>
        <taxon>Araneoidea</taxon>
        <taxon>Araneidae</taxon>
        <taxon>Caerostris</taxon>
    </lineage>
</organism>
<proteinExistence type="predicted"/>
<gene>
    <name evidence="1" type="ORF">CDAR_54871</name>
</gene>
<sequence length="67" mass="7365">MLAFFNSPTSGSAGNIFLPLRRQGGWRRKITVATPANSRNSLSADIFDDNRSDKRVVCSKPSVEIPN</sequence>
<evidence type="ECO:0000313" key="1">
    <source>
        <dbReference type="EMBL" id="GIX82735.1"/>
    </source>
</evidence>
<evidence type="ECO:0000313" key="2">
    <source>
        <dbReference type="Proteomes" id="UP001054837"/>
    </source>
</evidence>
<dbReference type="AlphaFoldDB" id="A0AAV4ND85"/>